<keyword evidence="2" id="KW-1185">Reference proteome</keyword>
<protein>
    <submittedName>
        <fullName evidence="1">Uncharacterized protein</fullName>
    </submittedName>
</protein>
<proteinExistence type="predicted"/>
<gene>
    <name evidence="1" type="ORF">PITG_11775</name>
</gene>
<dbReference type="eggNOG" id="ENOG502RH01">
    <property type="taxonomic scope" value="Eukaryota"/>
</dbReference>
<reference evidence="2" key="1">
    <citation type="journal article" date="2009" name="Nature">
        <title>Genome sequence and analysis of the Irish potato famine pathogen Phytophthora infestans.</title>
        <authorList>
            <consortium name="The Broad Institute Genome Sequencing Platform"/>
            <person name="Haas B.J."/>
            <person name="Kamoun S."/>
            <person name="Zody M.C."/>
            <person name="Jiang R.H."/>
            <person name="Handsaker R.E."/>
            <person name="Cano L.M."/>
            <person name="Grabherr M."/>
            <person name="Kodira C.D."/>
            <person name="Raffaele S."/>
            <person name="Torto-Alalibo T."/>
            <person name="Bozkurt T.O."/>
            <person name="Ah-Fong A.M."/>
            <person name="Alvarado L."/>
            <person name="Anderson V.L."/>
            <person name="Armstrong M.R."/>
            <person name="Avrova A."/>
            <person name="Baxter L."/>
            <person name="Beynon J."/>
            <person name="Boevink P.C."/>
            <person name="Bollmann S.R."/>
            <person name="Bos J.I."/>
            <person name="Bulone V."/>
            <person name="Cai G."/>
            <person name="Cakir C."/>
            <person name="Carrington J.C."/>
            <person name="Chawner M."/>
            <person name="Conti L."/>
            <person name="Costanzo S."/>
            <person name="Ewan R."/>
            <person name="Fahlgren N."/>
            <person name="Fischbach M.A."/>
            <person name="Fugelstad J."/>
            <person name="Gilroy E.M."/>
            <person name="Gnerre S."/>
            <person name="Green P.J."/>
            <person name="Grenville-Briggs L.J."/>
            <person name="Griffith J."/>
            <person name="Grunwald N.J."/>
            <person name="Horn K."/>
            <person name="Horner N.R."/>
            <person name="Hu C.H."/>
            <person name="Huitema E."/>
            <person name="Jeong D.H."/>
            <person name="Jones A.M."/>
            <person name="Jones J.D."/>
            <person name="Jones R.W."/>
            <person name="Karlsson E.K."/>
            <person name="Kunjeti S.G."/>
            <person name="Lamour K."/>
            <person name="Liu Z."/>
            <person name="Ma L."/>
            <person name="Maclean D."/>
            <person name="Chibucos M.C."/>
            <person name="McDonald H."/>
            <person name="McWalters J."/>
            <person name="Meijer H.J."/>
            <person name="Morgan W."/>
            <person name="Morris P.F."/>
            <person name="Munro C.A."/>
            <person name="O'Neill K."/>
            <person name="Ospina-Giraldo M."/>
            <person name="Pinzon A."/>
            <person name="Pritchard L."/>
            <person name="Ramsahoye B."/>
            <person name="Ren Q."/>
            <person name="Restrepo S."/>
            <person name="Roy S."/>
            <person name="Sadanandom A."/>
            <person name="Savidor A."/>
            <person name="Schornack S."/>
            <person name="Schwartz D.C."/>
            <person name="Schumann U.D."/>
            <person name="Schwessinger B."/>
            <person name="Seyer L."/>
            <person name="Sharpe T."/>
            <person name="Silvar C."/>
            <person name="Song J."/>
            <person name="Studholme D.J."/>
            <person name="Sykes S."/>
            <person name="Thines M."/>
            <person name="van de Vondervoort P.J."/>
            <person name="Phuntumart V."/>
            <person name="Wawra S."/>
            <person name="Weide R."/>
            <person name="Win J."/>
            <person name="Young C."/>
            <person name="Zhou S."/>
            <person name="Fry W."/>
            <person name="Meyers B.C."/>
            <person name="van West P."/>
            <person name="Ristaino J."/>
            <person name="Govers F."/>
            <person name="Birch P.R."/>
            <person name="Whisson S.C."/>
            <person name="Judelson H.S."/>
            <person name="Nusbaum C."/>
        </authorList>
    </citation>
    <scope>NUCLEOTIDE SEQUENCE [LARGE SCALE GENOMIC DNA]</scope>
    <source>
        <strain evidence="2">T30-4</strain>
    </source>
</reference>
<evidence type="ECO:0000313" key="2">
    <source>
        <dbReference type="Proteomes" id="UP000006643"/>
    </source>
</evidence>
<dbReference type="KEGG" id="pif:PITG_11775"/>
<evidence type="ECO:0000313" key="1">
    <source>
        <dbReference type="EMBL" id="EEY59268.1"/>
    </source>
</evidence>
<dbReference type="GeneID" id="9470802"/>
<dbReference type="VEuPathDB" id="FungiDB:PITG_11775"/>
<dbReference type="RefSeq" id="XP_002901282.1">
    <property type="nucleotide sequence ID" value="XM_002901236.1"/>
</dbReference>
<dbReference type="HOGENOM" id="CLU_991980_0_0_1"/>
<name>D0NII3_PHYIT</name>
<dbReference type="OrthoDB" id="129751at2759"/>
<dbReference type="InParanoid" id="D0NII3"/>
<dbReference type="EMBL" id="DS028139">
    <property type="protein sequence ID" value="EEY59268.1"/>
    <property type="molecule type" value="Genomic_DNA"/>
</dbReference>
<organism evidence="1 2">
    <name type="scientific">Phytophthora infestans (strain T30-4)</name>
    <name type="common">Potato late blight agent</name>
    <dbReference type="NCBI Taxonomy" id="403677"/>
    <lineage>
        <taxon>Eukaryota</taxon>
        <taxon>Sar</taxon>
        <taxon>Stramenopiles</taxon>
        <taxon>Oomycota</taxon>
        <taxon>Peronosporomycetes</taxon>
        <taxon>Peronosporales</taxon>
        <taxon>Peronosporaceae</taxon>
        <taxon>Phytophthora</taxon>
    </lineage>
</organism>
<accession>D0NII3</accession>
<sequence length="281" mass="31464">MALQPRAPPIRVILGAMRSNEIIDKTFQDKMVHILRITLNPGHVYLYYDDQQYAFDLDLSRGTTLFFTIFAVVGTRGSTPREDAAAVPEEERGTNHFRIIWPEFKKMGWTSNTPAYSRNRDATEVHSAGGNTSDTVGIDFVHGEQAVVDNAMTTASYRQGPRLSSSRSRKSGYCTTSTDCRALFVCAQATCEEEVVVQVPCEKAVDQVIIEEVVVQVTSECLHLSQQYMKARVVLVLGKCISCKHLPNSTTPKTCVTKGWRHQQNPIEAKLCLLIQLEKHQ</sequence>
<dbReference type="Proteomes" id="UP000006643">
    <property type="component" value="Unassembled WGS sequence"/>
</dbReference>
<dbReference type="AlphaFoldDB" id="D0NII3"/>